<reference evidence="1 2" key="1">
    <citation type="submission" date="2019-03" db="EMBL/GenBank/DDBJ databases">
        <title>Genomic Encyclopedia of Type Strains, Phase IV (KMG-IV): sequencing the most valuable type-strain genomes for metagenomic binning, comparative biology and taxonomic classification.</title>
        <authorList>
            <person name="Goeker M."/>
        </authorList>
    </citation>
    <scope>NUCLEOTIDE SEQUENCE [LARGE SCALE GENOMIC DNA]</scope>
    <source>
        <strain evidence="1 2">DSM 24176</strain>
    </source>
</reference>
<protein>
    <submittedName>
        <fullName evidence="1">CRISPR-associated protein Cmr3</fullName>
    </submittedName>
</protein>
<gene>
    <name evidence="1" type="ORF">EDC19_1106</name>
</gene>
<dbReference type="AlphaFoldDB" id="A0A4R1N7M7"/>
<proteinExistence type="predicted"/>
<dbReference type="InterPro" id="IPR019117">
    <property type="entry name" value="CRISPR-assoc_protein_Cmr3"/>
</dbReference>
<dbReference type="Proteomes" id="UP000294545">
    <property type="component" value="Unassembled WGS sequence"/>
</dbReference>
<comment type="caution">
    <text evidence="1">The sequence shown here is derived from an EMBL/GenBank/DDBJ whole genome shotgun (WGS) entry which is preliminary data.</text>
</comment>
<sequence>MYKSYNLKITPFDNMFFRDAHTFQKEMSHYIPTLRQPYPSTIYGALLSCFLRQGLFSNILKDIQGKKLLDETLKEHFRIKNVFLIFKDEVFLKAPLDTFYNDKKVQIGRYKSCNGVFQCHTPVYDKEELNQVDNHYISLKEYKEHYLLNKNIHSINLLSEKDVFSSHTKIGIELNAVTGSVKEKHLYKIEQISFKDKDWSYFLQVDLKEDTGKIKDDVLKLGGENKLAYLKTLPSQDILEEDYNNIVINEKTYYTDKIKMILTTPMKNDTYNALCEKVNVIGQVTGKSLTIGGYNMLKNSQKKLTKAIPSGSILILQSNTFNRKSIKEITKTIKSQYTADFKGFDQFIIAPLHKEG</sequence>
<dbReference type="RefSeq" id="WP_132281694.1">
    <property type="nucleotide sequence ID" value="NZ_SMGQ01000011.1"/>
</dbReference>
<name>A0A4R1N7M7_9FIRM</name>
<dbReference type="Pfam" id="PF09700">
    <property type="entry name" value="Cas_Cmr3"/>
    <property type="match status" value="1"/>
</dbReference>
<evidence type="ECO:0000313" key="1">
    <source>
        <dbReference type="EMBL" id="TCK98673.1"/>
    </source>
</evidence>
<evidence type="ECO:0000313" key="2">
    <source>
        <dbReference type="Proteomes" id="UP000294545"/>
    </source>
</evidence>
<accession>A0A4R1N7M7</accession>
<dbReference type="EMBL" id="SMGQ01000011">
    <property type="protein sequence ID" value="TCK98673.1"/>
    <property type="molecule type" value="Genomic_DNA"/>
</dbReference>
<dbReference type="Gene3D" id="2.60.40.4350">
    <property type="match status" value="1"/>
</dbReference>
<keyword evidence="2" id="KW-1185">Reference proteome</keyword>
<dbReference type="Gene3D" id="3.30.70.2940">
    <property type="match status" value="1"/>
</dbReference>
<dbReference type="OrthoDB" id="6162707at2"/>
<organism evidence="1 2">
    <name type="scientific">Natranaerovirga hydrolytica</name>
    <dbReference type="NCBI Taxonomy" id="680378"/>
    <lineage>
        <taxon>Bacteria</taxon>
        <taxon>Bacillati</taxon>
        <taxon>Bacillota</taxon>
        <taxon>Clostridia</taxon>
        <taxon>Lachnospirales</taxon>
        <taxon>Natranaerovirgaceae</taxon>
        <taxon>Natranaerovirga</taxon>
    </lineage>
</organism>